<dbReference type="InterPro" id="IPR032675">
    <property type="entry name" value="LRR_dom_sf"/>
</dbReference>
<protein>
    <recommendedName>
        <fullName evidence="3">Leucine Rich repeats (2 copies)</fullName>
    </recommendedName>
</protein>
<reference evidence="1 2" key="1">
    <citation type="submission" date="2024-02" db="EMBL/GenBank/DDBJ databases">
        <title>Rhodopirellula caenicola NBRC 110016.</title>
        <authorList>
            <person name="Ichikawa N."/>
            <person name="Katano-Makiyama Y."/>
            <person name="Hidaka K."/>
        </authorList>
    </citation>
    <scope>NUCLEOTIDE SEQUENCE [LARGE SCALE GENOMIC DNA]</scope>
    <source>
        <strain evidence="1 2">NBRC 110016</strain>
    </source>
</reference>
<keyword evidence="2" id="KW-1185">Reference proteome</keyword>
<evidence type="ECO:0008006" key="3">
    <source>
        <dbReference type="Google" id="ProtNLM"/>
    </source>
</evidence>
<evidence type="ECO:0000313" key="2">
    <source>
        <dbReference type="Proteomes" id="UP001416858"/>
    </source>
</evidence>
<organism evidence="1 2">
    <name type="scientific">Novipirellula caenicola</name>
    <dbReference type="NCBI Taxonomy" id="1536901"/>
    <lineage>
        <taxon>Bacteria</taxon>
        <taxon>Pseudomonadati</taxon>
        <taxon>Planctomycetota</taxon>
        <taxon>Planctomycetia</taxon>
        <taxon>Pirellulales</taxon>
        <taxon>Pirellulaceae</taxon>
        <taxon>Novipirellula</taxon>
    </lineage>
</organism>
<comment type="caution">
    <text evidence="1">The sequence shown here is derived from an EMBL/GenBank/DDBJ whole genome shotgun (WGS) entry which is preliminary data.</text>
</comment>
<dbReference type="Proteomes" id="UP001416858">
    <property type="component" value="Unassembled WGS sequence"/>
</dbReference>
<accession>A0ABP9VVR2</accession>
<proteinExistence type="predicted"/>
<evidence type="ECO:0000313" key="1">
    <source>
        <dbReference type="EMBL" id="GAA5509222.1"/>
    </source>
</evidence>
<dbReference type="Gene3D" id="3.80.10.10">
    <property type="entry name" value="Ribonuclease Inhibitor"/>
    <property type="match status" value="1"/>
</dbReference>
<dbReference type="EMBL" id="BAABRO010000012">
    <property type="protein sequence ID" value="GAA5509222.1"/>
    <property type="molecule type" value="Genomic_DNA"/>
</dbReference>
<gene>
    <name evidence="1" type="ORF">Rcae01_04721</name>
</gene>
<sequence>MRNALICLAIASLAPGCAPTPVIHPAVLELEFDAAIPQARDDVTGVTHLTLRGRQFGADDLRLIERCTNLRVLSIRACNVDQSPMLTIAPTVQQLYVSNLKSRSPVTLIGGESLGMLVFTSCELDNYNLDRLRSNDSLTQLTVVDCTVSDETISWIQHQNGLTTLQYGNNDASSDLFVYWATTNLTHVDIAGMIPSTESVAFLERQPSLSHFSIDLCGDPIAGAAVAILQRKSLSSAHLFCPRKDLPRYNQLSSNGIPIVRVYQRHNDLSRTKYTDEP</sequence>
<name>A0ABP9VVR2_9BACT</name>
<dbReference type="SUPFAM" id="SSF52047">
    <property type="entry name" value="RNI-like"/>
    <property type="match status" value="1"/>
</dbReference>